<dbReference type="InterPro" id="IPR006533">
    <property type="entry name" value="T6SS_Vgr_RhsGE"/>
</dbReference>
<dbReference type="Gene3D" id="2.40.50.230">
    <property type="entry name" value="Gp5 N-terminal domain"/>
    <property type="match status" value="1"/>
</dbReference>
<dbReference type="PANTHER" id="PTHR32305:SF15">
    <property type="entry name" value="PROTEIN RHSA-RELATED"/>
    <property type="match status" value="1"/>
</dbReference>
<name>A0A445MTS6_9BACT</name>
<dbReference type="InterPro" id="IPR017847">
    <property type="entry name" value="T6SS_RhsGE_Vgr_subset"/>
</dbReference>
<dbReference type="InterPro" id="IPR050708">
    <property type="entry name" value="T6SS_VgrG/RHS"/>
</dbReference>
<comment type="subcellular location">
    <subcellularLocation>
        <location evidence="1">Secreted</location>
    </subcellularLocation>
</comment>
<comment type="similarity">
    <text evidence="2">Belongs to the VgrG protein family.</text>
</comment>
<dbReference type="SUPFAM" id="SSF69349">
    <property type="entry name" value="Phage fibre proteins"/>
    <property type="match status" value="1"/>
</dbReference>
<gene>
    <name evidence="7" type="primary">tssI</name>
    <name evidence="7" type="ORF">PITCH_A1520029</name>
</gene>
<dbReference type="EMBL" id="OJIN01000060">
    <property type="protein sequence ID" value="SPD72771.1"/>
    <property type="molecule type" value="Genomic_DNA"/>
</dbReference>
<evidence type="ECO:0000256" key="4">
    <source>
        <dbReference type="SAM" id="MobiDB-lite"/>
    </source>
</evidence>
<dbReference type="NCBIfam" id="TIGR03361">
    <property type="entry name" value="VI_Rhs_Vgr"/>
    <property type="match status" value="1"/>
</dbReference>
<organism evidence="7">
    <name type="scientific">uncultured Desulfobacterium sp</name>
    <dbReference type="NCBI Taxonomy" id="201089"/>
    <lineage>
        <taxon>Bacteria</taxon>
        <taxon>Pseudomonadati</taxon>
        <taxon>Thermodesulfobacteriota</taxon>
        <taxon>Desulfobacteria</taxon>
        <taxon>Desulfobacterales</taxon>
        <taxon>Desulfobacteriaceae</taxon>
        <taxon>Desulfobacterium</taxon>
        <taxon>environmental samples</taxon>
    </lineage>
</organism>
<dbReference type="SUPFAM" id="SSF69255">
    <property type="entry name" value="gp5 N-terminal domain-like"/>
    <property type="match status" value="1"/>
</dbReference>
<accession>A0A445MTS6</accession>
<evidence type="ECO:0000256" key="2">
    <source>
        <dbReference type="ARBA" id="ARBA00005558"/>
    </source>
</evidence>
<dbReference type="Gene3D" id="4.10.220.110">
    <property type="match status" value="1"/>
</dbReference>
<dbReference type="Pfam" id="PF22178">
    <property type="entry name" value="Gp5_trimer_C"/>
    <property type="match status" value="1"/>
</dbReference>
<dbReference type="InterPro" id="IPR054030">
    <property type="entry name" value="Gp5_Vgr_C"/>
</dbReference>
<dbReference type="NCBIfam" id="TIGR01646">
    <property type="entry name" value="vgr_GE"/>
    <property type="match status" value="1"/>
</dbReference>
<dbReference type="GO" id="GO:0005576">
    <property type="term" value="C:extracellular region"/>
    <property type="evidence" value="ECO:0007669"/>
    <property type="project" value="UniProtKB-SubCell"/>
</dbReference>
<dbReference type="Gene3D" id="2.30.110.50">
    <property type="match status" value="1"/>
</dbReference>
<dbReference type="AlphaFoldDB" id="A0A445MTS6"/>
<sequence>MPLTQENRKLVITTPLGENAVILTRFSGTEGLSVPFSFDLDLVSESSNLVFHDIIGEHVTVSIGGSEGERRFFNGIISRFALDSGAGQTVTGRQLASYSAKMVPWFWLLTRYTNSRIFQDKSVPDIVEQIFTEKGFRDYRKDLGSYEPREYCVQYNETDFNFVSRLLEQEGIFYFFEHEDGKHTMVLADAPDKHHPCPNHGSVRYHPVTSAESPPEGVISDVDKIQEIRIGKYTVNDFNFETPNTDLKVEANCRTPLGPGDREFYDFPAEYRTRAEGERIANIRMQAEEVRTTTVIGAGSCRGFTSGCKFDLTGHYRDDINTTYVLASVNHNAVEPAGDSGDTAMASYINSFTCFPYEVPYRPPLITPKPMIAGVQTAIVVGPSGEEIYTDEHGRVKVQFHWDRARQYDDKSSCWIRVSQPWAGTGWGAIFLPRIGQEVIVDFIESDPDRPIITGRVYNGLNTPPYSLPDAKTKSTIKSMSSPDSGGVNEIRFEDKSGEEQLFIQAQKIFDTRAKDKSREYVGLDRHLIVKGKQLEKVEGDKHLTVMGDHNEKVNGTISIQTASGDILQKSSMNHAVDAGMEVHIKGGMKVVIEASTQVTMKVGGNFVDIGPAGVFIKGTTVMINSGGAAGSGSGCSPAPPEEPEEADTTEPGSTSQLPSFTPAEPTPQAVTFKRAAQSGAPFCET</sequence>
<dbReference type="Pfam" id="PF05954">
    <property type="entry name" value="Phage_GPD"/>
    <property type="match status" value="1"/>
</dbReference>
<feature type="region of interest" description="Disordered" evidence="4">
    <location>
        <begin position="629"/>
        <end position="669"/>
    </location>
</feature>
<dbReference type="PANTHER" id="PTHR32305">
    <property type="match status" value="1"/>
</dbReference>
<dbReference type="InterPro" id="IPR006531">
    <property type="entry name" value="Gp5/Vgr_OB"/>
</dbReference>
<protein>
    <submittedName>
        <fullName evidence="7">Type VI secretion system needle syringe protein TssI</fullName>
    </submittedName>
</protein>
<dbReference type="Gene3D" id="3.55.50.10">
    <property type="entry name" value="Baseplate protein-like domains"/>
    <property type="match status" value="1"/>
</dbReference>
<reference evidence="7" key="1">
    <citation type="submission" date="2018-01" db="EMBL/GenBank/DDBJ databases">
        <authorList>
            <person name="Regsiter A."/>
            <person name="William W."/>
        </authorList>
    </citation>
    <scope>NUCLEOTIDE SEQUENCE</scope>
    <source>
        <strain evidence="7">TRIP AH-1</strain>
    </source>
</reference>
<proteinExistence type="inferred from homology"/>
<evidence type="ECO:0000259" key="5">
    <source>
        <dbReference type="Pfam" id="PF04717"/>
    </source>
</evidence>
<keyword evidence="3" id="KW-0964">Secreted</keyword>
<evidence type="ECO:0000313" key="7">
    <source>
        <dbReference type="EMBL" id="SPD72771.1"/>
    </source>
</evidence>
<feature type="domain" description="Gp5/Type VI secretion system Vgr C-terminal trimerisation" evidence="6">
    <location>
        <begin position="475"/>
        <end position="582"/>
    </location>
</feature>
<evidence type="ECO:0000256" key="1">
    <source>
        <dbReference type="ARBA" id="ARBA00004613"/>
    </source>
</evidence>
<dbReference type="SUPFAM" id="SSF69279">
    <property type="entry name" value="Phage tail proteins"/>
    <property type="match status" value="2"/>
</dbReference>
<dbReference type="InterPro" id="IPR037026">
    <property type="entry name" value="Vgr_OB-fold_dom_sf"/>
</dbReference>
<dbReference type="Pfam" id="PF04717">
    <property type="entry name" value="Phage_base_V"/>
    <property type="match status" value="1"/>
</dbReference>
<feature type="compositionally biased region" description="Polar residues" evidence="4">
    <location>
        <begin position="651"/>
        <end position="660"/>
    </location>
</feature>
<evidence type="ECO:0000256" key="3">
    <source>
        <dbReference type="ARBA" id="ARBA00022525"/>
    </source>
</evidence>
<feature type="domain" description="Gp5/Type VI secretion system Vgr protein OB-fold" evidence="5">
    <location>
        <begin position="390"/>
        <end position="458"/>
    </location>
</feature>
<evidence type="ECO:0000259" key="6">
    <source>
        <dbReference type="Pfam" id="PF22178"/>
    </source>
</evidence>